<dbReference type="InterPro" id="IPR019734">
    <property type="entry name" value="TPR_rpt"/>
</dbReference>
<reference evidence="3" key="1">
    <citation type="submission" date="2022-07" db="EMBL/GenBank/DDBJ databases">
        <title>Phylogenomic reconstructions and comparative analyses of Kickxellomycotina fungi.</title>
        <authorList>
            <person name="Reynolds N.K."/>
            <person name="Stajich J.E."/>
            <person name="Barry K."/>
            <person name="Grigoriev I.V."/>
            <person name="Crous P."/>
            <person name="Smith M.E."/>
        </authorList>
    </citation>
    <scope>NUCLEOTIDE SEQUENCE</scope>
    <source>
        <strain evidence="3">RSA 476</strain>
    </source>
</reference>
<dbReference type="Proteomes" id="UP001140074">
    <property type="component" value="Unassembled WGS sequence"/>
</dbReference>
<comment type="caution">
    <text evidence="3">The sequence shown here is derived from an EMBL/GenBank/DDBJ whole genome shotgun (WGS) entry which is preliminary data.</text>
</comment>
<name>A0A9W8M560_9FUNG</name>
<evidence type="ECO:0000256" key="2">
    <source>
        <dbReference type="SAM" id="MobiDB-lite"/>
    </source>
</evidence>
<feature type="repeat" description="TPR" evidence="1">
    <location>
        <begin position="241"/>
        <end position="274"/>
    </location>
</feature>
<keyword evidence="1" id="KW-0802">TPR repeat</keyword>
<evidence type="ECO:0000313" key="4">
    <source>
        <dbReference type="Proteomes" id="UP001140074"/>
    </source>
</evidence>
<accession>A0A9W8M560</accession>
<organism evidence="3 4">
    <name type="scientific">Coemansia aciculifera</name>
    <dbReference type="NCBI Taxonomy" id="417176"/>
    <lineage>
        <taxon>Eukaryota</taxon>
        <taxon>Fungi</taxon>
        <taxon>Fungi incertae sedis</taxon>
        <taxon>Zoopagomycota</taxon>
        <taxon>Kickxellomycotina</taxon>
        <taxon>Kickxellomycetes</taxon>
        <taxon>Kickxellales</taxon>
        <taxon>Kickxellaceae</taxon>
        <taxon>Coemansia</taxon>
    </lineage>
</organism>
<dbReference type="EMBL" id="JANBUY010000109">
    <property type="protein sequence ID" value="KAJ2863835.1"/>
    <property type="molecule type" value="Genomic_DNA"/>
</dbReference>
<feature type="region of interest" description="Disordered" evidence="2">
    <location>
        <begin position="58"/>
        <end position="91"/>
    </location>
</feature>
<evidence type="ECO:0000313" key="3">
    <source>
        <dbReference type="EMBL" id="KAJ2863835.1"/>
    </source>
</evidence>
<proteinExistence type="predicted"/>
<keyword evidence="4" id="KW-1185">Reference proteome</keyword>
<protein>
    <submittedName>
        <fullName evidence="3">Uncharacterized protein</fullName>
    </submittedName>
</protein>
<dbReference type="AlphaFoldDB" id="A0A9W8M560"/>
<sequence length="999" mass="110108">MSDVDWFTYFLHPERLDADFGQQSNNVMQREAGVQVLRGLLGTSNFREYVISAYPTLRDAHGQPSSQKYSGPTPPSTPKSPNSGGTGSGDISHISRMGQCSRFSVSPVTGLPSDNLTAVLKLNELPELSARQERLLMVAKQLGLLVRFDVEEVETAVHATVRFMYYLNLLPDNVGDEGGNILDDTRFQIHRWIVRSAYREEDIGLSMEVERSKAMDVSCRELSAYAAALTESDPQSESLKFRVTYDLARLYLAQSRFTLALARFNECQRIDPTRCTRNKFGLAVGRPKPSVDEYATACATIVQPTEVGPRIATSTPTDQLRNMYISRPQSAPLVLVSATDYLRAMEHCLTAALEDVAKSTDTELAFMNMSWLACVHPPLLQYCAKLSADDVNTVRTRLRDVSDRWIAASTAVGKVDSLQIDELKRQSDTIIDFITNSWLELSLSSGLAAGSATEEAQDGGNGVKRATIAEDQLKAMQTLDLDLTKAPLAIAQLSYCYLSGLRLLEQELYKDAQVWFAHGLKTLELSPESSQQLGGQLVMTQQIEKDKALRSALAAQVRVHEKLASLLYQIEQGTEVNDLSDDIDAILETQVPIRFEFLEHLVLICLRQDNKSVFTRLVATIATNQKLYQQLPEIHITLLQIASLLVVVRDALYDSGVDISRELSESRRDERGDLSSACRLLSGEALARLQKPVAEIATLLLKIPIDAKSTAAVNIRVTVGCVPKVGSRVENEIERFCRMWGDPAYLLLLGSLLSEMLQRSSGKTVCGPLAVCELVAHIVGKHDSAEDIAVDGEIGGGTEPVSSIVQDVLNGGSEQGRKNIAHMRDIAFIVFTGAARDSPSSACLWLYFSAVASGGKMAAQFLALFIEYLSLQTDAFAPKILDTCMGTAWFQAWLPEMIRALADLRMSGAAAVLHQCTTDISYEAVILLLVQAFDKGEISQRVAEFFWDPNIIEYGQYLGRQPSSTLCIEFPVPSAELISSRSLILSSYFLWLSSIFSAK</sequence>
<dbReference type="PROSITE" id="PS50005">
    <property type="entry name" value="TPR"/>
    <property type="match status" value="1"/>
</dbReference>
<evidence type="ECO:0000256" key="1">
    <source>
        <dbReference type="PROSITE-ProRule" id="PRU00339"/>
    </source>
</evidence>
<gene>
    <name evidence="3" type="ORF">GGH94_003334</name>
</gene>